<feature type="signal peptide" evidence="1">
    <location>
        <begin position="1"/>
        <end position="18"/>
    </location>
</feature>
<gene>
    <name evidence="3" type="ORF">PoB_006457800</name>
</gene>
<keyword evidence="4" id="KW-1185">Reference proteome</keyword>
<dbReference type="PROSITE" id="PS50060">
    <property type="entry name" value="MAM_2"/>
    <property type="match status" value="2"/>
</dbReference>
<protein>
    <submittedName>
        <fullName evidence="3">MAM and LDL-receptor class a domain-containing protein 1</fullName>
    </submittedName>
</protein>
<name>A0AAV4D1R4_9GAST</name>
<feature type="chain" id="PRO_5043752645" evidence="1">
    <location>
        <begin position="19"/>
        <end position="358"/>
    </location>
</feature>
<evidence type="ECO:0000259" key="2">
    <source>
        <dbReference type="PROSITE" id="PS50060"/>
    </source>
</evidence>
<dbReference type="EMBL" id="BLXT01007309">
    <property type="protein sequence ID" value="GFO38073.1"/>
    <property type="molecule type" value="Genomic_DNA"/>
</dbReference>
<dbReference type="SUPFAM" id="SSF49899">
    <property type="entry name" value="Concanavalin A-like lectins/glucanases"/>
    <property type="match status" value="2"/>
</dbReference>
<feature type="domain" description="MAM" evidence="2">
    <location>
        <begin position="194"/>
        <end position="358"/>
    </location>
</feature>
<dbReference type="GO" id="GO:0016020">
    <property type="term" value="C:membrane"/>
    <property type="evidence" value="ECO:0007669"/>
    <property type="project" value="InterPro"/>
</dbReference>
<sequence length="358" mass="39836">MVFPWSIVFVCLLHVGASDPVRETFECSFDSGLCDFVQKTDDDFNWSRRSGSTLTVSTGPECDPLNCSGGQYLYIETSYPRTEGDRARIETPFIGGSGKHCLSFFSHMYGSTIGCLKVKQYSRDTNLETVLWEASGNQGNSWYQQRVTYESPSVYKIIFDATLGKADGPVTFTGDIAIDNVTIQIGACSGYSLFNCDFERDVCGWRNVSVPGQNFELSWVRHSGGTDTPNTGPTRDRTEYDGHYLYVESSRTLSGDLARLVSPNLERSSTGVCVKFWYHMYGQLSGTLTMYVQHGNNSRHEVWRTQGDKGEDWNPQNVNISSIHTDQDFTILFEAALQGSTGDVAIDDLSIQHSLCGS</sequence>
<dbReference type="CDD" id="cd06263">
    <property type="entry name" value="MAM"/>
    <property type="match status" value="2"/>
</dbReference>
<dbReference type="PANTHER" id="PTHR23282:SF142">
    <property type="entry name" value="MAM DOMAIN-CONTAINING PROTEIN"/>
    <property type="match status" value="1"/>
</dbReference>
<reference evidence="3 4" key="1">
    <citation type="journal article" date="2021" name="Elife">
        <title>Chloroplast acquisition without the gene transfer in kleptoplastic sea slugs, Plakobranchus ocellatus.</title>
        <authorList>
            <person name="Maeda T."/>
            <person name="Takahashi S."/>
            <person name="Yoshida T."/>
            <person name="Shimamura S."/>
            <person name="Takaki Y."/>
            <person name="Nagai Y."/>
            <person name="Toyoda A."/>
            <person name="Suzuki Y."/>
            <person name="Arimoto A."/>
            <person name="Ishii H."/>
            <person name="Satoh N."/>
            <person name="Nishiyama T."/>
            <person name="Hasebe M."/>
            <person name="Maruyama T."/>
            <person name="Minagawa J."/>
            <person name="Obokata J."/>
            <person name="Shigenobu S."/>
        </authorList>
    </citation>
    <scope>NUCLEOTIDE SEQUENCE [LARGE SCALE GENOMIC DNA]</scope>
</reference>
<organism evidence="3 4">
    <name type="scientific">Plakobranchus ocellatus</name>
    <dbReference type="NCBI Taxonomy" id="259542"/>
    <lineage>
        <taxon>Eukaryota</taxon>
        <taxon>Metazoa</taxon>
        <taxon>Spiralia</taxon>
        <taxon>Lophotrochozoa</taxon>
        <taxon>Mollusca</taxon>
        <taxon>Gastropoda</taxon>
        <taxon>Heterobranchia</taxon>
        <taxon>Euthyneura</taxon>
        <taxon>Panpulmonata</taxon>
        <taxon>Sacoglossa</taxon>
        <taxon>Placobranchoidea</taxon>
        <taxon>Plakobranchidae</taxon>
        <taxon>Plakobranchus</taxon>
    </lineage>
</organism>
<dbReference type="PRINTS" id="PR00020">
    <property type="entry name" value="MAMDOMAIN"/>
</dbReference>
<evidence type="ECO:0000256" key="1">
    <source>
        <dbReference type="SAM" id="SignalP"/>
    </source>
</evidence>
<keyword evidence="1" id="KW-0732">Signal</keyword>
<dbReference type="Gene3D" id="2.60.120.200">
    <property type="match status" value="2"/>
</dbReference>
<proteinExistence type="predicted"/>
<dbReference type="AlphaFoldDB" id="A0AAV4D1R4"/>
<accession>A0AAV4D1R4</accession>
<comment type="caution">
    <text evidence="3">The sequence shown here is derived from an EMBL/GenBank/DDBJ whole genome shotgun (WGS) entry which is preliminary data.</text>
</comment>
<dbReference type="SMART" id="SM00137">
    <property type="entry name" value="MAM"/>
    <property type="match status" value="2"/>
</dbReference>
<dbReference type="Proteomes" id="UP000735302">
    <property type="component" value="Unassembled WGS sequence"/>
</dbReference>
<dbReference type="PANTHER" id="PTHR23282">
    <property type="entry name" value="APICAL ENDOSOMAL GLYCOPROTEIN PRECURSOR"/>
    <property type="match status" value="1"/>
</dbReference>
<evidence type="ECO:0000313" key="4">
    <source>
        <dbReference type="Proteomes" id="UP000735302"/>
    </source>
</evidence>
<dbReference type="PROSITE" id="PS00740">
    <property type="entry name" value="MAM_1"/>
    <property type="match status" value="1"/>
</dbReference>
<evidence type="ECO:0000313" key="3">
    <source>
        <dbReference type="EMBL" id="GFO38073.1"/>
    </source>
</evidence>
<feature type="domain" description="MAM" evidence="2">
    <location>
        <begin position="25"/>
        <end position="190"/>
    </location>
</feature>
<dbReference type="InterPro" id="IPR000998">
    <property type="entry name" value="MAM_dom"/>
</dbReference>
<dbReference type="InterPro" id="IPR013320">
    <property type="entry name" value="ConA-like_dom_sf"/>
</dbReference>
<dbReference type="InterPro" id="IPR051560">
    <property type="entry name" value="MAM_domain-containing"/>
</dbReference>
<dbReference type="Pfam" id="PF00629">
    <property type="entry name" value="MAM"/>
    <property type="match status" value="2"/>
</dbReference>